<organism evidence="2 3">
    <name type="scientific">Muricoccus pecuniae</name>
    <dbReference type="NCBI Taxonomy" id="693023"/>
    <lineage>
        <taxon>Bacteria</taxon>
        <taxon>Pseudomonadati</taxon>
        <taxon>Pseudomonadota</taxon>
        <taxon>Alphaproteobacteria</taxon>
        <taxon>Acetobacterales</taxon>
        <taxon>Roseomonadaceae</taxon>
        <taxon>Muricoccus</taxon>
    </lineage>
</organism>
<dbReference type="Proteomes" id="UP000580654">
    <property type="component" value="Unassembled WGS sequence"/>
</dbReference>
<evidence type="ECO:0000313" key="2">
    <source>
        <dbReference type="EMBL" id="MBB5695556.1"/>
    </source>
</evidence>
<name>A0A840Y5Y0_9PROT</name>
<feature type="compositionally biased region" description="Basic and acidic residues" evidence="1">
    <location>
        <begin position="59"/>
        <end position="71"/>
    </location>
</feature>
<evidence type="ECO:0000256" key="1">
    <source>
        <dbReference type="SAM" id="MobiDB-lite"/>
    </source>
</evidence>
<proteinExistence type="predicted"/>
<gene>
    <name evidence="2" type="ORF">FHS87_003615</name>
</gene>
<protein>
    <submittedName>
        <fullName evidence="2">Uncharacterized protein</fullName>
    </submittedName>
</protein>
<evidence type="ECO:0000313" key="3">
    <source>
        <dbReference type="Proteomes" id="UP000580654"/>
    </source>
</evidence>
<dbReference type="RefSeq" id="WP_184520753.1">
    <property type="nucleotide sequence ID" value="NZ_JACIJD010000019.1"/>
</dbReference>
<dbReference type="EMBL" id="JACIJD010000019">
    <property type="protein sequence ID" value="MBB5695556.1"/>
    <property type="molecule type" value="Genomic_DNA"/>
</dbReference>
<sequence length="77" mass="8411">MDDTKPSPETKPVTDNWDEAARKSEQAWNTETDKTGSVPDQAMEDTMQRTEEGYGSGKDGVDPGKDDDGRTPAHAAR</sequence>
<comment type="caution">
    <text evidence="2">The sequence shown here is derived from an EMBL/GenBank/DDBJ whole genome shotgun (WGS) entry which is preliminary data.</text>
</comment>
<feature type="region of interest" description="Disordered" evidence="1">
    <location>
        <begin position="1"/>
        <end position="77"/>
    </location>
</feature>
<keyword evidence="3" id="KW-1185">Reference proteome</keyword>
<dbReference type="AlphaFoldDB" id="A0A840Y5Y0"/>
<accession>A0A840Y5Y0</accession>
<reference evidence="2 3" key="1">
    <citation type="submission" date="2020-08" db="EMBL/GenBank/DDBJ databases">
        <title>Genomic Encyclopedia of Type Strains, Phase IV (KMG-IV): sequencing the most valuable type-strain genomes for metagenomic binning, comparative biology and taxonomic classification.</title>
        <authorList>
            <person name="Goeker M."/>
        </authorList>
    </citation>
    <scope>NUCLEOTIDE SEQUENCE [LARGE SCALE GENOMIC DNA]</scope>
    <source>
        <strain evidence="2 3">DSM 25622</strain>
    </source>
</reference>